<dbReference type="EMBL" id="CVQI01001292">
    <property type="protein sequence ID" value="CRK08378.1"/>
    <property type="molecule type" value="Genomic_DNA"/>
</dbReference>
<accession>A0A0G4KLR2</accession>
<dbReference type="Proteomes" id="UP000045706">
    <property type="component" value="Unassembled WGS sequence"/>
</dbReference>
<feature type="non-terminal residue" evidence="1">
    <location>
        <position position="1"/>
    </location>
</feature>
<reference evidence="2" key="1">
    <citation type="submission" date="2015-05" db="EMBL/GenBank/DDBJ databases">
        <authorList>
            <person name="Fogelqvist Johan"/>
        </authorList>
    </citation>
    <scope>NUCLEOTIDE SEQUENCE [LARGE SCALE GENOMIC DNA]</scope>
</reference>
<dbReference type="AlphaFoldDB" id="A0A0G4KLR2"/>
<gene>
    <name evidence="1" type="ORF">BN1723_017162</name>
</gene>
<evidence type="ECO:0000313" key="1">
    <source>
        <dbReference type="EMBL" id="CRK08378.1"/>
    </source>
</evidence>
<protein>
    <submittedName>
        <fullName evidence="1">Uncharacterized protein</fullName>
    </submittedName>
</protein>
<proteinExistence type="predicted"/>
<sequence>KGLEAWVRNKSTLVDMSGEVGTPFTKL</sequence>
<evidence type="ECO:0000313" key="2">
    <source>
        <dbReference type="Proteomes" id="UP000045706"/>
    </source>
</evidence>
<name>A0A0G4KLR2_VERLO</name>
<organism evidence="1 2">
    <name type="scientific">Verticillium longisporum</name>
    <name type="common">Verticillium dahliae var. longisporum</name>
    <dbReference type="NCBI Taxonomy" id="100787"/>
    <lineage>
        <taxon>Eukaryota</taxon>
        <taxon>Fungi</taxon>
        <taxon>Dikarya</taxon>
        <taxon>Ascomycota</taxon>
        <taxon>Pezizomycotina</taxon>
        <taxon>Sordariomycetes</taxon>
        <taxon>Hypocreomycetidae</taxon>
        <taxon>Glomerellales</taxon>
        <taxon>Plectosphaerellaceae</taxon>
        <taxon>Verticillium</taxon>
    </lineage>
</organism>